<dbReference type="Proteomes" id="UP000294835">
    <property type="component" value="Unassembled WGS sequence"/>
</dbReference>
<keyword evidence="2" id="KW-1185">Reference proteome</keyword>
<dbReference type="RefSeq" id="WP_132465217.1">
    <property type="nucleotide sequence ID" value="NZ_SLXP01000015.1"/>
</dbReference>
<gene>
    <name evidence="1" type="ORF">EV662_11530</name>
</gene>
<sequence>MKDIAAIAPVPFAWTRGMVSGRAAGLMADLFPRARDAEPGECIGIVKQFVAFGRRSLTGRSATAMIIMGYGGQPVYLTGDALGTEGRHELRRLEELILRPGYLAFGALAPHAAALRAPGEASRTLELVLGAHVHMLRAVDWQTGVGVRMGEGQPISAALAGNVRLLAEHPGSPDVVSERLEVLYAEAGCLLKLLEFDTPVLPAMHAIAA</sequence>
<dbReference type="OrthoDB" id="7851782at2"/>
<dbReference type="AlphaFoldDB" id="A0A4R2PT00"/>
<evidence type="ECO:0000313" key="1">
    <source>
        <dbReference type="EMBL" id="TCP38989.1"/>
    </source>
</evidence>
<organism evidence="1 2">
    <name type="scientific">Rhodovulum marinum</name>
    <dbReference type="NCBI Taxonomy" id="320662"/>
    <lineage>
        <taxon>Bacteria</taxon>
        <taxon>Pseudomonadati</taxon>
        <taxon>Pseudomonadota</taxon>
        <taxon>Alphaproteobacteria</taxon>
        <taxon>Rhodobacterales</taxon>
        <taxon>Paracoccaceae</taxon>
        <taxon>Rhodovulum</taxon>
    </lineage>
</organism>
<accession>A0A4R2PT00</accession>
<dbReference type="EMBL" id="SLXP01000015">
    <property type="protein sequence ID" value="TCP38989.1"/>
    <property type="molecule type" value="Genomic_DNA"/>
</dbReference>
<reference evidence="1 2" key="1">
    <citation type="submission" date="2019-03" db="EMBL/GenBank/DDBJ databases">
        <title>Genomic Encyclopedia of Type Strains, Phase IV (KMG-IV): sequencing the most valuable type-strain genomes for metagenomic binning, comparative biology and taxonomic classification.</title>
        <authorList>
            <person name="Goeker M."/>
        </authorList>
    </citation>
    <scope>NUCLEOTIDE SEQUENCE [LARGE SCALE GENOMIC DNA]</scope>
    <source>
        <strain evidence="1 2">DSM 18063</strain>
    </source>
</reference>
<proteinExistence type="predicted"/>
<evidence type="ECO:0000313" key="2">
    <source>
        <dbReference type="Proteomes" id="UP000294835"/>
    </source>
</evidence>
<name>A0A4R2PT00_9RHOB</name>
<protein>
    <submittedName>
        <fullName evidence="1">Uncharacterized protein</fullName>
    </submittedName>
</protein>
<comment type="caution">
    <text evidence="1">The sequence shown here is derived from an EMBL/GenBank/DDBJ whole genome shotgun (WGS) entry which is preliminary data.</text>
</comment>